<gene>
    <name evidence="2" type="ORF">LTR78_001082</name>
</gene>
<feature type="compositionally biased region" description="Polar residues" evidence="1">
    <location>
        <begin position="284"/>
        <end position="293"/>
    </location>
</feature>
<name>A0AAE0WX99_9PEZI</name>
<protein>
    <submittedName>
        <fullName evidence="2">Uncharacterized protein</fullName>
    </submittedName>
</protein>
<feature type="compositionally biased region" description="Pro residues" evidence="1">
    <location>
        <begin position="688"/>
        <end position="709"/>
    </location>
</feature>
<feature type="compositionally biased region" description="Polar residues" evidence="1">
    <location>
        <begin position="625"/>
        <end position="638"/>
    </location>
</feature>
<feature type="compositionally biased region" description="Low complexity" evidence="1">
    <location>
        <begin position="230"/>
        <end position="244"/>
    </location>
</feature>
<feature type="compositionally biased region" description="Polar residues" evidence="1">
    <location>
        <begin position="255"/>
        <end position="265"/>
    </location>
</feature>
<feature type="compositionally biased region" description="Polar residues" evidence="1">
    <location>
        <begin position="147"/>
        <end position="157"/>
    </location>
</feature>
<feature type="compositionally biased region" description="Basic and acidic residues" evidence="1">
    <location>
        <begin position="514"/>
        <end position="533"/>
    </location>
</feature>
<feature type="compositionally biased region" description="Low complexity" evidence="1">
    <location>
        <begin position="305"/>
        <end position="316"/>
    </location>
</feature>
<dbReference type="EMBL" id="JAUTXT010000002">
    <property type="protein sequence ID" value="KAK3679521.1"/>
    <property type="molecule type" value="Genomic_DNA"/>
</dbReference>
<sequence length="835" mass="90636">MTNRSSMSWSRLRIFDLEKSLGFKWDRTISRARDRQKYPIIKELNAELKRITESYSTLTQTELLHSTKLDKEGNALFDTLGPKLWPADGDVKFVRSQWLAAAAVDDLAGFYPEDLYYETDDHNWRLREAFCVWVVAKCIQYTRNHKTSTVPEDNSTTAKEDHINTTAQNNKSDDQDKRRGSSEEMSSFDYYHNDLDEATGNGDRLSDSDYLPDDPREPHTRQTHRLSQTVSSASKSRGKSSVSGHQRDAHIRSQGLPNNTVNPTDPSAFENVDKASWKAALQAKRTQARQSHGSAKRQKTGADLSRFPSDSSRPSSGPLCEHGDHHAAQSTTAGFTPVNGSGAVAASITSCNQPVNTTDSPQPSTQHGNATAGTVEVSQASIHAGLEQARPDGTSDGVHTSRNTRSEQDFHGKRLGTSTEAAPVVVPKPPFGPRYSPARNSTRQEKASVASVPHGRQDSMPAARSFAGVAEDSDPVIVPTYRSATVESEDSSRIFSPIGDRPVETSQSNAAVSEKPDLSKVEIERSDTAKETDQMTIQPPPPVQNIPPPAQMVAASSNVDLPRVNVPSPSSRSTGQTERGIAISSLVSVPEQPYTIAPTPQDDPLAQIRYERSRSMPPSIDATRAQPQNITSTRPSCESGQAASDSSASQASGSTRPQRQDGIPVSRMGKAAQAHTPGSTSSVQTGDTPPPPPPPSPPPPPPPPPPPSAPDTVQPHMSTGTIFDRAILEIDWASTDEGSSFIELIDCRTAEDMFVEIDDQRPSSLLGATVQRIRIEHANPRPGEPRFNHNIIRARAGPTFRNMLRRLSSLGEDAEPEFKVIVLAWSTVTSGGSAA</sequence>
<feature type="compositionally biased region" description="Basic and acidic residues" evidence="1">
    <location>
        <begin position="171"/>
        <end position="182"/>
    </location>
</feature>
<keyword evidence="3" id="KW-1185">Reference proteome</keyword>
<feature type="compositionally biased region" description="Low complexity" evidence="1">
    <location>
        <begin position="639"/>
        <end position="654"/>
    </location>
</feature>
<feature type="compositionally biased region" description="Low complexity" evidence="1">
    <location>
        <begin position="562"/>
        <end position="573"/>
    </location>
</feature>
<feature type="region of interest" description="Disordered" evidence="1">
    <location>
        <begin position="351"/>
        <end position="468"/>
    </location>
</feature>
<feature type="compositionally biased region" description="Polar residues" evidence="1">
    <location>
        <begin position="351"/>
        <end position="381"/>
    </location>
</feature>
<dbReference type="Proteomes" id="UP001274830">
    <property type="component" value="Unassembled WGS sequence"/>
</dbReference>
<evidence type="ECO:0000313" key="3">
    <source>
        <dbReference type="Proteomes" id="UP001274830"/>
    </source>
</evidence>
<feature type="compositionally biased region" description="Pro residues" evidence="1">
    <location>
        <begin position="538"/>
        <end position="550"/>
    </location>
</feature>
<accession>A0AAE0WX99</accession>
<feature type="region of interest" description="Disordered" evidence="1">
    <location>
        <begin position="146"/>
        <end position="338"/>
    </location>
</feature>
<feature type="compositionally biased region" description="Polar residues" evidence="1">
    <location>
        <begin position="676"/>
        <end position="687"/>
    </location>
</feature>
<comment type="caution">
    <text evidence="2">The sequence shown here is derived from an EMBL/GenBank/DDBJ whole genome shotgun (WGS) entry which is preliminary data.</text>
</comment>
<organism evidence="2 3">
    <name type="scientific">Recurvomyces mirabilis</name>
    <dbReference type="NCBI Taxonomy" id="574656"/>
    <lineage>
        <taxon>Eukaryota</taxon>
        <taxon>Fungi</taxon>
        <taxon>Dikarya</taxon>
        <taxon>Ascomycota</taxon>
        <taxon>Pezizomycotina</taxon>
        <taxon>Dothideomycetes</taxon>
        <taxon>Dothideomycetidae</taxon>
        <taxon>Mycosphaerellales</taxon>
        <taxon>Teratosphaeriaceae</taxon>
        <taxon>Recurvomyces</taxon>
    </lineage>
</organism>
<reference evidence="2" key="1">
    <citation type="submission" date="2023-07" db="EMBL/GenBank/DDBJ databases">
        <title>Black Yeasts Isolated from many extreme environments.</title>
        <authorList>
            <person name="Coleine C."/>
            <person name="Stajich J.E."/>
            <person name="Selbmann L."/>
        </authorList>
    </citation>
    <scope>NUCLEOTIDE SEQUENCE</scope>
    <source>
        <strain evidence="2">CCFEE 5485</strain>
    </source>
</reference>
<evidence type="ECO:0000256" key="1">
    <source>
        <dbReference type="SAM" id="MobiDB-lite"/>
    </source>
</evidence>
<feature type="region of interest" description="Disordered" evidence="1">
    <location>
        <begin position="483"/>
        <end position="717"/>
    </location>
</feature>
<proteinExistence type="predicted"/>
<evidence type="ECO:0000313" key="2">
    <source>
        <dbReference type="EMBL" id="KAK3679521.1"/>
    </source>
</evidence>
<dbReference type="AlphaFoldDB" id="A0AAE0WX99"/>